<proteinExistence type="predicted"/>
<reference evidence="2" key="2">
    <citation type="submission" date="2021-04" db="EMBL/GenBank/DDBJ databases">
        <authorList>
            <person name="Gilroy R."/>
        </authorList>
    </citation>
    <scope>NUCLEOTIDE SEQUENCE</scope>
    <source>
        <strain evidence="2">F6-686</strain>
    </source>
</reference>
<feature type="signal peptide" evidence="1">
    <location>
        <begin position="1"/>
        <end position="29"/>
    </location>
</feature>
<keyword evidence="1" id="KW-0732">Signal</keyword>
<accession>A0A9E2KSC8</accession>
<evidence type="ECO:0000313" key="2">
    <source>
        <dbReference type="EMBL" id="MBU3828177.1"/>
    </source>
</evidence>
<gene>
    <name evidence="2" type="ORF">H9806_03365</name>
</gene>
<sequence>MKKKISNILFITISLFIVGTFAFSDSASAASFHHMTAHFMYKLTKLPKYVVQKTVNTHKSLYTLQVIHNDIIVRRVAKTRHHKKIKFSSKHQLRLKNFGHTQTWLYAGNNSWLVGAKPVKHPSENYYWDTEIARVKYPKKRKTISKLHNLPRLTHLNYATDMAQKDYPLLKRSEVAISPNRRWLLIGTVDTKNNGHFAIYNFKEINSKLNQAAHHSKKTVNLKYVKSVSAFHINKFFGTGPNQVNSIQGYEIDNKKAIYISRELKPASRNSSFPREVVKIPWNATNSSDWTRYKINNSHWKKVATELEGIELSGKNINLTVAYHKRNKSHDVIGNRVYKLKNIAN</sequence>
<feature type="chain" id="PRO_5038877765" evidence="1">
    <location>
        <begin position="30"/>
        <end position="345"/>
    </location>
</feature>
<dbReference type="EMBL" id="JAHLFT010000043">
    <property type="protein sequence ID" value="MBU3828177.1"/>
    <property type="molecule type" value="Genomic_DNA"/>
</dbReference>
<dbReference type="Pfam" id="PF17312">
    <property type="entry name" value="Helveticin_J"/>
    <property type="match status" value="1"/>
</dbReference>
<dbReference type="Proteomes" id="UP000823844">
    <property type="component" value="Unassembled WGS sequence"/>
</dbReference>
<reference evidence="2" key="1">
    <citation type="journal article" date="2021" name="PeerJ">
        <title>Extensive microbial diversity within the chicken gut microbiome revealed by metagenomics and culture.</title>
        <authorList>
            <person name="Gilroy R."/>
            <person name="Ravi A."/>
            <person name="Getino M."/>
            <person name="Pursley I."/>
            <person name="Horton D.L."/>
            <person name="Alikhan N.F."/>
            <person name="Baker D."/>
            <person name="Gharbi K."/>
            <person name="Hall N."/>
            <person name="Watson M."/>
            <person name="Adriaenssens E.M."/>
            <person name="Foster-Nyarko E."/>
            <person name="Jarju S."/>
            <person name="Secka A."/>
            <person name="Antonio M."/>
            <person name="Oren A."/>
            <person name="Chaudhuri R.R."/>
            <person name="La Ragione R."/>
            <person name="Hildebrand F."/>
            <person name="Pallen M.J."/>
        </authorList>
    </citation>
    <scope>NUCLEOTIDE SEQUENCE</scope>
    <source>
        <strain evidence="2">F6-686</strain>
    </source>
</reference>
<dbReference type="InterPro" id="IPR035280">
    <property type="entry name" value="Helveticin_J"/>
</dbReference>
<dbReference type="GO" id="GO:0042742">
    <property type="term" value="P:defense response to bacterium"/>
    <property type="evidence" value="ECO:0007669"/>
    <property type="project" value="InterPro"/>
</dbReference>
<organism evidence="2 3">
    <name type="scientific">Candidatus Lactobacillus pullistercoris</name>
    <dbReference type="NCBI Taxonomy" id="2838636"/>
    <lineage>
        <taxon>Bacteria</taxon>
        <taxon>Bacillati</taxon>
        <taxon>Bacillota</taxon>
        <taxon>Bacilli</taxon>
        <taxon>Lactobacillales</taxon>
        <taxon>Lactobacillaceae</taxon>
        <taxon>Lactobacillus</taxon>
    </lineage>
</organism>
<dbReference type="AlphaFoldDB" id="A0A9E2KSC8"/>
<evidence type="ECO:0000256" key="1">
    <source>
        <dbReference type="SAM" id="SignalP"/>
    </source>
</evidence>
<comment type="caution">
    <text evidence="2">The sequence shown here is derived from an EMBL/GenBank/DDBJ whole genome shotgun (WGS) entry which is preliminary data.</text>
</comment>
<name>A0A9E2KSC8_9LACO</name>
<protein>
    <submittedName>
        <fullName evidence="2">Class III bacteriocin</fullName>
    </submittedName>
</protein>
<evidence type="ECO:0000313" key="3">
    <source>
        <dbReference type="Proteomes" id="UP000823844"/>
    </source>
</evidence>